<evidence type="ECO:0000259" key="2">
    <source>
        <dbReference type="Pfam" id="PF13590"/>
    </source>
</evidence>
<dbReference type="RefSeq" id="WP_155303765.1">
    <property type="nucleotide sequence ID" value="NZ_AP021875.1"/>
</dbReference>
<protein>
    <submittedName>
        <fullName evidence="3">Lipoprotein</fullName>
    </submittedName>
</protein>
<evidence type="ECO:0000313" key="4">
    <source>
        <dbReference type="Proteomes" id="UP000427769"/>
    </source>
</evidence>
<dbReference type="InterPro" id="IPR025411">
    <property type="entry name" value="DUF4136"/>
</dbReference>
<dbReference type="Proteomes" id="UP000427769">
    <property type="component" value="Chromosome"/>
</dbReference>
<keyword evidence="1" id="KW-0732">Signal</keyword>
<dbReference type="Pfam" id="PF13590">
    <property type="entry name" value="DUF4136"/>
    <property type="match status" value="1"/>
</dbReference>
<keyword evidence="4" id="KW-1185">Reference proteome</keyword>
<name>A0A5K7Z575_9BACT</name>
<proteinExistence type="predicted"/>
<feature type="signal peptide" evidence="1">
    <location>
        <begin position="1"/>
        <end position="23"/>
    </location>
</feature>
<evidence type="ECO:0000313" key="3">
    <source>
        <dbReference type="EMBL" id="BBO74781.1"/>
    </source>
</evidence>
<evidence type="ECO:0000256" key="1">
    <source>
        <dbReference type="SAM" id="SignalP"/>
    </source>
</evidence>
<dbReference type="KEGG" id="dwd:DSCW_21980"/>
<dbReference type="EMBL" id="AP021875">
    <property type="protein sequence ID" value="BBO74781.1"/>
    <property type="molecule type" value="Genomic_DNA"/>
</dbReference>
<dbReference type="PROSITE" id="PS51257">
    <property type="entry name" value="PROKAR_LIPOPROTEIN"/>
    <property type="match status" value="1"/>
</dbReference>
<dbReference type="Gene3D" id="3.30.160.670">
    <property type="match status" value="1"/>
</dbReference>
<accession>A0A5K7Z575</accession>
<dbReference type="AlphaFoldDB" id="A0A5K7Z575"/>
<organism evidence="3 4">
    <name type="scientific">Desulfosarcina widdelii</name>
    <dbReference type="NCBI Taxonomy" id="947919"/>
    <lineage>
        <taxon>Bacteria</taxon>
        <taxon>Pseudomonadati</taxon>
        <taxon>Thermodesulfobacteriota</taxon>
        <taxon>Desulfobacteria</taxon>
        <taxon>Desulfobacterales</taxon>
        <taxon>Desulfosarcinaceae</taxon>
        <taxon>Desulfosarcina</taxon>
    </lineage>
</organism>
<keyword evidence="3" id="KW-0449">Lipoprotein</keyword>
<gene>
    <name evidence="3" type="ORF">DSCW_21980</name>
</gene>
<dbReference type="OrthoDB" id="5420377at2"/>
<reference evidence="3 4" key="1">
    <citation type="submission" date="2019-11" db="EMBL/GenBank/DDBJ databases">
        <title>Comparative genomics of hydrocarbon-degrading Desulfosarcina strains.</title>
        <authorList>
            <person name="Watanabe M."/>
            <person name="Kojima H."/>
            <person name="Fukui M."/>
        </authorList>
    </citation>
    <scope>NUCLEOTIDE SEQUENCE [LARGE SCALE GENOMIC DNA]</scope>
    <source>
        <strain evidence="3 4">PP31</strain>
    </source>
</reference>
<feature type="domain" description="DUF4136" evidence="2">
    <location>
        <begin position="22"/>
        <end position="180"/>
    </location>
</feature>
<sequence>MKFTWTTLLIVALIAGCSGIQVSQDYDPATGFGSLESFRWETTVQESTGDPRLDNPLRDNRIRSAVERVLKEKGFAPSEGAGATFLIRYRETLNKKLESAGGIGFGIGSYGRHGGVAIGTGNNLRETEDASLIIDFLDPESKTLLWRGTGTRRFKEYDDPAKASRDINQLVEKILEQFPPKT</sequence>
<feature type="chain" id="PRO_5024331534" evidence="1">
    <location>
        <begin position="24"/>
        <end position="182"/>
    </location>
</feature>